<proteinExistence type="predicted"/>
<gene>
    <name evidence="1" type="ORF">Vadar_001076</name>
</gene>
<reference evidence="1 2" key="1">
    <citation type="journal article" date="2021" name="Hortic Res">
        <title>High-quality reference genome and annotation aids understanding of berry development for evergreen blueberry (Vaccinium darrowii).</title>
        <authorList>
            <person name="Yu J."/>
            <person name="Hulse-Kemp A.M."/>
            <person name="Babiker E."/>
            <person name="Staton M."/>
        </authorList>
    </citation>
    <scope>NUCLEOTIDE SEQUENCE [LARGE SCALE GENOMIC DNA]</scope>
    <source>
        <strain evidence="2">cv. NJ 8807/NJ 8810</strain>
        <tissue evidence="1">Young leaf</tissue>
    </source>
</reference>
<name>A0ACB7XEI5_9ERIC</name>
<accession>A0ACB7XEI5</accession>
<organism evidence="1 2">
    <name type="scientific">Vaccinium darrowii</name>
    <dbReference type="NCBI Taxonomy" id="229202"/>
    <lineage>
        <taxon>Eukaryota</taxon>
        <taxon>Viridiplantae</taxon>
        <taxon>Streptophyta</taxon>
        <taxon>Embryophyta</taxon>
        <taxon>Tracheophyta</taxon>
        <taxon>Spermatophyta</taxon>
        <taxon>Magnoliopsida</taxon>
        <taxon>eudicotyledons</taxon>
        <taxon>Gunneridae</taxon>
        <taxon>Pentapetalae</taxon>
        <taxon>asterids</taxon>
        <taxon>Ericales</taxon>
        <taxon>Ericaceae</taxon>
        <taxon>Vaccinioideae</taxon>
        <taxon>Vaccinieae</taxon>
        <taxon>Vaccinium</taxon>
    </lineage>
</organism>
<sequence length="312" mass="35754">MFNINMRIEVANKKEVPVLIFSAGLADIIEEVLRQKLHRCFKNVKIVSNSMMQSMQNLSYVQSRANMWSQLEKLTNNYDEKNFIGRTQFGKLYRGKINSPVNGVEPRDMTVKIWDEEREKLYVQADCYAMFKDEVMFLRDPTVNYHPNLVKIIGYCDGRVRDVVYDVKPVDTLHNLTTKECFTWPQRIKTVLCFAHLLEFLHGQAKQYLLLNISAAHIVLDKDWNPILLDFSTMSGGVLGERGPDKKHIPMAFGYVDPFLASTGTEPIYMFVVYGISKHAIGTFLNTSLVRRASHVTVCSVVKDCSVLRSVV</sequence>
<dbReference type="Proteomes" id="UP000828048">
    <property type="component" value="Chromosome 10"/>
</dbReference>
<protein>
    <submittedName>
        <fullName evidence="1">Uncharacterized protein</fullName>
    </submittedName>
</protein>
<keyword evidence="2" id="KW-1185">Reference proteome</keyword>
<evidence type="ECO:0000313" key="2">
    <source>
        <dbReference type="Proteomes" id="UP000828048"/>
    </source>
</evidence>
<comment type="caution">
    <text evidence="1">The sequence shown here is derived from an EMBL/GenBank/DDBJ whole genome shotgun (WGS) entry which is preliminary data.</text>
</comment>
<evidence type="ECO:0000313" key="1">
    <source>
        <dbReference type="EMBL" id="KAH7839204.1"/>
    </source>
</evidence>
<dbReference type="EMBL" id="CM037160">
    <property type="protein sequence ID" value="KAH7839204.1"/>
    <property type="molecule type" value="Genomic_DNA"/>
</dbReference>